<dbReference type="AlphaFoldDB" id="A0AAD9N809"/>
<feature type="compositionally biased region" description="Basic and acidic residues" evidence="5">
    <location>
        <begin position="11"/>
        <end position="38"/>
    </location>
</feature>
<comment type="similarity">
    <text evidence="1 4">Belongs to the endosulfine family.</text>
</comment>
<comment type="subcellular location">
    <subcellularLocation>
        <location evidence="4">Cytoplasm</location>
    </subcellularLocation>
</comment>
<protein>
    <recommendedName>
        <fullName evidence="8">Alpha-endosulfine</fullName>
    </recommendedName>
</protein>
<accession>A0AAD9N809</accession>
<dbReference type="InterPro" id="IPR006760">
    <property type="entry name" value="Endosulphine"/>
</dbReference>
<keyword evidence="4" id="KW-0131">Cell cycle</keyword>
<name>A0AAD9N809_RIDPI</name>
<evidence type="ECO:0000256" key="2">
    <source>
        <dbReference type="ARBA" id="ARBA00022776"/>
    </source>
</evidence>
<comment type="function">
    <text evidence="4">Protein phosphatase inhibitor that specifically inhibits protein phosphatase 2A (PP2A) during mitosis.</text>
</comment>
<feature type="region of interest" description="Disordered" evidence="5">
    <location>
        <begin position="76"/>
        <end position="122"/>
    </location>
</feature>
<feature type="region of interest" description="Disordered" evidence="5">
    <location>
        <begin position="1"/>
        <end position="51"/>
    </location>
</feature>
<keyword evidence="4" id="KW-0963">Cytoplasm</keyword>
<feature type="compositionally biased region" description="Polar residues" evidence="5">
    <location>
        <begin position="76"/>
        <end position="88"/>
    </location>
</feature>
<comment type="caution">
    <text evidence="6">The sequence shown here is derived from an EMBL/GenBank/DDBJ whole genome shotgun (WGS) entry which is preliminary data.</text>
</comment>
<dbReference type="Pfam" id="PF04667">
    <property type="entry name" value="Endosulfine"/>
    <property type="match status" value="1"/>
</dbReference>
<dbReference type="EMBL" id="JAODUO010001638">
    <property type="protein sequence ID" value="KAK2160552.1"/>
    <property type="molecule type" value="Genomic_DNA"/>
</dbReference>
<keyword evidence="4" id="KW-0132">Cell division</keyword>
<dbReference type="PANTHER" id="PTHR10358:SF6">
    <property type="entry name" value="ENDOSULFINE, ISOFORM A"/>
    <property type="match status" value="1"/>
</dbReference>
<dbReference type="GO" id="GO:0005737">
    <property type="term" value="C:cytoplasm"/>
    <property type="evidence" value="ECO:0007669"/>
    <property type="project" value="UniProtKB-SubCell"/>
</dbReference>
<keyword evidence="3 4" id="KW-0650">Protein phosphatase inhibitor</keyword>
<reference evidence="6" key="1">
    <citation type="journal article" date="2023" name="Mol. Biol. Evol.">
        <title>Third-Generation Sequencing Reveals the Adaptive Role of the Epigenome in Three Deep-Sea Polychaetes.</title>
        <authorList>
            <person name="Perez M."/>
            <person name="Aroh O."/>
            <person name="Sun Y."/>
            <person name="Lan Y."/>
            <person name="Juniper S.K."/>
            <person name="Young C.R."/>
            <person name="Angers B."/>
            <person name="Qian P.Y."/>
        </authorList>
    </citation>
    <scope>NUCLEOTIDE SEQUENCE</scope>
    <source>
        <strain evidence="6">R07B-5</strain>
    </source>
</reference>
<evidence type="ECO:0000256" key="1">
    <source>
        <dbReference type="ARBA" id="ARBA00010520"/>
    </source>
</evidence>
<keyword evidence="2 4" id="KW-0498">Mitosis</keyword>
<evidence type="ECO:0000313" key="7">
    <source>
        <dbReference type="Proteomes" id="UP001209878"/>
    </source>
</evidence>
<dbReference type="Proteomes" id="UP001209878">
    <property type="component" value="Unassembled WGS sequence"/>
</dbReference>
<evidence type="ECO:0000256" key="4">
    <source>
        <dbReference type="RuleBase" id="RU363120"/>
    </source>
</evidence>
<gene>
    <name evidence="6" type="ORF">NP493_1636g00026</name>
</gene>
<sequence>MDSEEQTPTETKAEGFAEPKEVAPESKERIEKEQEAKLHSKYPGIRGPGSSAFLQKRFFKGQKYFDSGDYQMAKAQTGQMKQMKQSTPLILPGPTGSAIPTPETVPHRKSSLIQSKLAAGQS</sequence>
<evidence type="ECO:0008006" key="8">
    <source>
        <dbReference type="Google" id="ProtNLM"/>
    </source>
</evidence>
<proteinExistence type="inferred from homology"/>
<evidence type="ECO:0000256" key="3">
    <source>
        <dbReference type="ARBA" id="ARBA00023272"/>
    </source>
</evidence>
<dbReference type="PANTHER" id="PTHR10358">
    <property type="entry name" value="ENDOSULFINE"/>
    <property type="match status" value="1"/>
</dbReference>
<dbReference type="GO" id="GO:0004864">
    <property type="term" value="F:protein phosphatase inhibitor activity"/>
    <property type="evidence" value="ECO:0007669"/>
    <property type="project" value="UniProtKB-KW"/>
</dbReference>
<evidence type="ECO:0000313" key="6">
    <source>
        <dbReference type="EMBL" id="KAK2160552.1"/>
    </source>
</evidence>
<keyword evidence="7" id="KW-1185">Reference proteome</keyword>
<organism evidence="6 7">
    <name type="scientific">Ridgeia piscesae</name>
    <name type="common">Tubeworm</name>
    <dbReference type="NCBI Taxonomy" id="27915"/>
    <lineage>
        <taxon>Eukaryota</taxon>
        <taxon>Metazoa</taxon>
        <taxon>Spiralia</taxon>
        <taxon>Lophotrochozoa</taxon>
        <taxon>Annelida</taxon>
        <taxon>Polychaeta</taxon>
        <taxon>Sedentaria</taxon>
        <taxon>Canalipalpata</taxon>
        <taxon>Sabellida</taxon>
        <taxon>Siboglinidae</taxon>
        <taxon>Ridgeia</taxon>
    </lineage>
</organism>
<dbReference type="GO" id="GO:0051301">
    <property type="term" value="P:cell division"/>
    <property type="evidence" value="ECO:0007669"/>
    <property type="project" value="UniProtKB-KW"/>
</dbReference>
<evidence type="ECO:0000256" key="5">
    <source>
        <dbReference type="SAM" id="MobiDB-lite"/>
    </source>
</evidence>